<name>A0A7W6EZL0_9CAUL</name>
<evidence type="ECO:0000256" key="1">
    <source>
        <dbReference type="SAM" id="Phobius"/>
    </source>
</evidence>
<organism evidence="2 3">
    <name type="scientific">Brevundimonas mediterranea</name>
    <dbReference type="NCBI Taxonomy" id="74329"/>
    <lineage>
        <taxon>Bacteria</taxon>
        <taxon>Pseudomonadati</taxon>
        <taxon>Pseudomonadota</taxon>
        <taxon>Alphaproteobacteria</taxon>
        <taxon>Caulobacterales</taxon>
        <taxon>Caulobacteraceae</taxon>
        <taxon>Brevundimonas</taxon>
    </lineage>
</organism>
<proteinExistence type="predicted"/>
<evidence type="ECO:0000313" key="3">
    <source>
        <dbReference type="Proteomes" id="UP000532936"/>
    </source>
</evidence>
<dbReference type="AlphaFoldDB" id="A0A7W6EZL0"/>
<gene>
    <name evidence="2" type="ORF">GGR11_001655</name>
</gene>
<accession>A0A7W6EZL0</accession>
<sequence length="124" mass="12604">MVAKKSSTAPRPLLQWGMAAVGAAVTASAVGVIIWDGLQPAAPPSLSGRILKVEATSSGHVAVIEVANDGDDTAAGVDIEAVLGDQSATATLDYVPGHGQARAYVRFDADPRAADVRVKGWSAP</sequence>
<dbReference type="Proteomes" id="UP000532936">
    <property type="component" value="Unassembled WGS sequence"/>
</dbReference>
<feature type="transmembrane region" description="Helical" evidence="1">
    <location>
        <begin position="12"/>
        <end position="35"/>
    </location>
</feature>
<comment type="caution">
    <text evidence="2">The sequence shown here is derived from an EMBL/GenBank/DDBJ whole genome shotgun (WGS) entry which is preliminary data.</text>
</comment>
<keyword evidence="1" id="KW-0472">Membrane</keyword>
<reference evidence="2 3" key="1">
    <citation type="submission" date="2020-08" db="EMBL/GenBank/DDBJ databases">
        <title>Genomic Encyclopedia of Type Strains, Phase IV (KMG-IV): sequencing the most valuable type-strain genomes for metagenomic binning, comparative biology and taxonomic classification.</title>
        <authorList>
            <person name="Goeker M."/>
        </authorList>
    </citation>
    <scope>NUCLEOTIDE SEQUENCE [LARGE SCALE GENOMIC DNA]</scope>
    <source>
        <strain evidence="2 3">DSM 14878</strain>
    </source>
</reference>
<protein>
    <submittedName>
        <fullName evidence="2">Uncharacterized protein (TIGR02588 family)</fullName>
    </submittedName>
</protein>
<evidence type="ECO:0000313" key="2">
    <source>
        <dbReference type="EMBL" id="MBB3872141.1"/>
    </source>
</evidence>
<dbReference type="RefSeq" id="WP_246331616.1">
    <property type="nucleotide sequence ID" value="NZ_JACIDA010000001.1"/>
</dbReference>
<dbReference type="EMBL" id="JACIDA010000001">
    <property type="protein sequence ID" value="MBB3872141.1"/>
    <property type="molecule type" value="Genomic_DNA"/>
</dbReference>
<keyword evidence="1" id="KW-0812">Transmembrane</keyword>
<keyword evidence="1" id="KW-1133">Transmembrane helix</keyword>